<dbReference type="GO" id="GO:0008270">
    <property type="term" value="F:zinc ion binding"/>
    <property type="evidence" value="ECO:0007669"/>
    <property type="project" value="InterPro"/>
</dbReference>
<evidence type="ECO:0000313" key="7">
    <source>
        <dbReference type="Proteomes" id="UP000007113"/>
    </source>
</evidence>
<dbReference type="Gene3D" id="1.10.30.50">
    <property type="match status" value="1"/>
</dbReference>
<evidence type="ECO:0000256" key="4">
    <source>
        <dbReference type="ARBA" id="ARBA00022840"/>
    </source>
</evidence>
<dbReference type="GO" id="GO:0006281">
    <property type="term" value="P:DNA repair"/>
    <property type="evidence" value="ECO:0007669"/>
    <property type="project" value="TreeGrafter"/>
</dbReference>
<dbReference type="InterPro" id="IPR002711">
    <property type="entry name" value="HNH"/>
</dbReference>
<dbReference type="PANTHER" id="PTHR45766">
    <property type="entry name" value="DNA ANNEALING HELICASE AND ENDONUCLEASE ZRANB3 FAMILY MEMBER"/>
    <property type="match status" value="1"/>
</dbReference>
<dbReference type="GO" id="GO:0016787">
    <property type="term" value="F:hydrolase activity"/>
    <property type="evidence" value="ECO:0007669"/>
    <property type="project" value="UniProtKB-KW"/>
</dbReference>
<evidence type="ECO:0000256" key="1">
    <source>
        <dbReference type="ARBA" id="ARBA00022741"/>
    </source>
</evidence>
<keyword evidence="4" id="KW-0067">ATP-binding</keyword>
<dbReference type="GO" id="GO:0004386">
    <property type="term" value="F:helicase activity"/>
    <property type="evidence" value="ECO:0007669"/>
    <property type="project" value="UniProtKB-KW"/>
</dbReference>
<dbReference type="eggNOG" id="COG1403">
    <property type="taxonomic scope" value="Bacteria"/>
</dbReference>
<reference evidence="6 7" key="1">
    <citation type="submission" date="2011-11" db="EMBL/GenBank/DDBJ databases">
        <title>Complete sequence of Granulicella mallensis MP5ACTX8.</title>
        <authorList>
            <consortium name="US DOE Joint Genome Institute"/>
            <person name="Lucas S."/>
            <person name="Copeland A."/>
            <person name="Lapidus A."/>
            <person name="Cheng J.-F."/>
            <person name="Goodwin L."/>
            <person name="Pitluck S."/>
            <person name="Peters L."/>
            <person name="Lu M."/>
            <person name="Detter J.C."/>
            <person name="Han C."/>
            <person name="Tapia R."/>
            <person name="Land M."/>
            <person name="Hauser L."/>
            <person name="Kyrpides N."/>
            <person name="Ivanova N."/>
            <person name="Mikhailova N."/>
            <person name="Pagani I."/>
            <person name="Rawat S."/>
            <person name="Mannisto M."/>
            <person name="Haggblom M."/>
            <person name="Woyke T."/>
        </authorList>
    </citation>
    <scope>NUCLEOTIDE SEQUENCE [LARGE SCALE GENOMIC DNA]</scope>
    <source>
        <strain evidence="7">ATCC BAA-1857 / DSM 23137 / MP5ACTX8</strain>
    </source>
</reference>
<keyword evidence="1" id="KW-0547">Nucleotide-binding</keyword>
<keyword evidence="2" id="KW-0378">Hydrolase</keyword>
<keyword evidence="7" id="KW-1185">Reference proteome</keyword>
<evidence type="ECO:0000313" key="6">
    <source>
        <dbReference type="EMBL" id="AEU35365.1"/>
    </source>
</evidence>
<dbReference type="GO" id="GO:0004520">
    <property type="term" value="F:DNA endonuclease activity"/>
    <property type="evidence" value="ECO:0007669"/>
    <property type="project" value="TreeGrafter"/>
</dbReference>
<dbReference type="OrthoDB" id="118068at2"/>
<dbReference type="GO" id="GO:0031297">
    <property type="term" value="P:replication fork processing"/>
    <property type="evidence" value="ECO:0007669"/>
    <property type="project" value="TreeGrafter"/>
</dbReference>
<accession>G8NV76</accession>
<dbReference type="KEGG" id="gma:AciX8_1018"/>
<feature type="domain" description="HNH nuclease" evidence="5">
    <location>
        <begin position="93"/>
        <end position="145"/>
    </location>
</feature>
<name>G8NV76_GRAMM</name>
<keyword evidence="3" id="KW-0347">Helicase</keyword>
<dbReference type="Pfam" id="PF01844">
    <property type="entry name" value="HNH"/>
    <property type="match status" value="1"/>
</dbReference>
<sequence>MSTLPSRILSEAGRAQRATLSLGPNGLPLCRWCQMEILARRRRTFCSEYCVHQWRLRSDPGYLRDQVFARDRGICTDCGTDTVAAYAALKRSRGKARVEALAVWGLKTVQARRSLWDADHIRPVAEGGGQCDLDNLRTLCLPCHREATADLRLRLRASTTKPRP</sequence>
<dbReference type="PANTHER" id="PTHR45766:SF3">
    <property type="entry name" value="DNA ANNEALING HELICASE AND ENDONUCLEASE ZRANB3"/>
    <property type="match status" value="1"/>
</dbReference>
<dbReference type="CDD" id="cd00085">
    <property type="entry name" value="HNHc"/>
    <property type="match status" value="1"/>
</dbReference>
<dbReference type="AlphaFoldDB" id="G8NV76"/>
<keyword evidence="6" id="KW-0540">Nuclease</keyword>
<keyword evidence="6" id="KW-0255">Endonuclease</keyword>
<dbReference type="GO" id="GO:0005524">
    <property type="term" value="F:ATP binding"/>
    <property type="evidence" value="ECO:0007669"/>
    <property type="project" value="UniProtKB-KW"/>
</dbReference>
<dbReference type="STRING" id="682795.AciX8_1018"/>
<dbReference type="RefSeq" id="WP_014264247.1">
    <property type="nucleotide sequence ID" value="NC_016631.1"/>
</dbReference>
<protein>
    <submittedName>
        <fullName evidence="6">HNH endonuclease</fullName>
    </submittedName>
</protein>
<organism evidence="6 7">
    <name type="scientific">Granulicella mallensis (strain ATCC BAA-1857 / DSM 23137 / MP5ACTX8)</name>
    <dbReference type="NCBI Taxonomy" id="682795"/>
    <lineage>
        <taxon>Bacteria</taxon>
        <taxon>Pseudomonadati</taxon>
        <taxon>Acidobacteriota</taxon>
        <taxon>Terriglobia</taxon>
        <taxon>Terriglobales</taxon>
        <taxon>Acidobacteriaceae</taxon>
        <taxon>Granulicella</taxon>
    </lineage>
</organism>
<dbReference type="GO" id="GO:0003676">
    <property type="term" value="F:nucleic acid binding"/>
    <property type="evidence" value="ECO:0007669"/>
    <property type="project" value="InterPro"/>
</dbReference>
<evidence type="ECO:0000259" key="5">
    <source>
        <dbReference type="SMART" id="SM00507"/>
    </source>
</evidence>
<dbReference type="SMART" id="SM00507">
    <property type="entry name" value="HNHc"/>
    <property type="match status" value="1"/>
</dbReference>
<dbReference type="EMBL" id="CP003130">
    <property type="protein sequence ID" value="AEU35365.1"/>
    <property type="molecule type" value="Genomic_DNA"/>
</dbReference>
<evidence type="ECO:0000256" key="3">
    <source>
        <dbReference type="ARBA" id="ARBA00022806"/>
    </source>
</evidence>
<dbReference type="HOGENOM" id="CLU_1609965_0_0_0"/>
<gene>
    <name evidence="6" type="ordered locus">AciX8_1018</name>
</gene>
<dbReference type="InterPro" id="IPR003615">
    <property type="entry name" value="HNH_nuc"/>
</dbReference>
<proteinExistence type="predicted"/>
<dbReference type="Proteomes" id="UP000007113">
    <property type="component" value="Chromosome"/>
</dbReference>
<evidence type="ECO:0000256" key="2">
    <source>
        <dbReference type="ARBA" id="ARBA00022801"/>
    </source>
</evidence>